<dbReference type="RefSeq" id="WP_344337898.1">
    <property type="nucleotide sequence ID" value="NZ_BAAAPZ010000017.1"/>
</dbReference>
<proteinExistence type="predicted"/>
<dbReference type="EMBL" id="BAAAPZ010000017">
    <property type="protein sequence ID" value="GAA2103787.1"/>
    <property type="molecule type" value="Genomic_DNA"/>
</dbReference>
<accession>A0ABN2X2E5</accession>
<sequence>MATLQDVREAVEDFPGAFAKPLGQQAGEAWRTAKGLFAWERAPSKADLARLAEDGGEWPDGVVLALRTDGLEAKDELLAAYPEVLFTVAHFDGYPVVLARLDALSVEFLRELLAEAWLARVPARTAAAWLEEHRGE</sequence>
<gene>
    <name evidence="1" type="ORF">GCM10009823_27960</name>
</gene>
<dbReference type="Proteomes" id="UP001500984">
    <property type="component" value="Unassembled WGS sequence"/>
</dbReference>
<organism evidence="1 2">
    <name type="scientific">Brevibacterium salitolerans</name>
    <dbReference type="NCBI Taxonomy" id="1403566"/>
    <lineage>
        <taxon>Bacteria</taxon>
        <taxon>Bacillati</taxon>
        <taxon>Actinomycetota</taxon>
        <taxon>Actinomycetes</taxon>
        <taxon>Micrococcales</taxon>
        <taxon>Brevibacteriaceae</taxon>
        <taxon>Brevibacterium</taxon>
    </lineage>
</organism>
<comment type="caution">
    <text evidence="1">The sequence shown here is derived from an EMBL/GenBank/DDBJ whole genome shotgun (WGS) entry which is preliminary data.</text>
</comment>
<keyword evidence="2" id="KW-1185">Reference proteome</keyword>
<keyword evidence="1" id="KW-0238">DNA-binding</keyword>
<reference evidence="1 2" key="1">
    <citation type="journal article" date="2019" name="Int. J. Syst. Evol. Microbiol.">
        <title>The Global Catalogue of Microorganisms (GCM) 10K type strain sequencing project: providing services to taxonomists for standard genome sequencing and annotation.</title>
        <authorList>
            <consortium name="The Broad Institute Genomics Platform"/>
            <consortium name="The Broad Institute Genome Sequencing Center for Infectious Disease"/>
            <person name="Wu L."/>
            <person name="Ma J."/>
        </authorList>
    </citation>
    <scope>NUCLEOTIDE SEQUENCE [LARGE SCALE GENOMIC DNA]</scope>
    <source>
        <strain evidence="1 2">JCM 15900</strain>
    </source>
</reference>
<evidence type="ECO:0000313" key="1">
    <source>
        <dbReference type="EMBL" id="GAA2103787.1"/>
    </source>
</evidence>
<protein>
    <submittedName>
        <fullName evidence="1">MmcQ/YjbR family DNA-binding protein</fullName>
    </submittedName>
</protein>
<evidence type="ECO:0000313" key="2">
    <source>
        <dbReference type="Proteomes" id="UP001500984"/>
    </source>
</evidence>
<dbReference type="GO" id="GO:0003677">
    <property type="term" value="F:DNA binding"/>
    <property type="evidence" value="ECO:0007669"/>
    <property type="project" value="UniProtKB-KW"/>
</dbReference>
<name>A0ABN2X2E5_9MICO</name>